<feature type="region of interest" description="Disordered" evidence="1">
    <location>
        <begin position="1"/>
        <end position="22"/>
    </location>
</feature>
<evidence type="ECO:0000313" key="3">
    <source>
        <dbReference type="Proteomes" id="UP000315295"/>
    </source>
</evidence>
<protein>
    <submittedName>
        <fullName evidence="2">Uncharacterized protein</fullName>
    </submittedName>
</protein>
<evidence type="ECO:0000313" key="2">
    <source>
        <dbReference type="EMBL" id="TQD83522.1"/>
    </source>
</evidence>
<reference evidence="2 3" key="1">
    <citation type="journal article" date="2019" name="G3 (Bethesda)">
        <title>Sequencing of a Wild Apple (Malus baccata) Genome Unravels the Differences Between Cultivated and Wild Apple Species Regarding Disease Resistance and Cold Tolerance.</title>
        <authorList>
            <person name="Chen X."/>
        </authorList>
    </citation>
    <scope>NUCLEOTIDE SEQUENCE [LARGE SCALE GENOMIC DNA]</scope>
    <source>
        <strain evidence="3">cv. Shandingzi</strain>
        <tissue evidence="2">Leaves</tissue>
    </source>
</reference>
<comment type="caution">
    <text evidence="2">The sequence shown here is derived from an EMBL/GenBank/DDBJ whole genome shotgun (WGS) entry which is preliminary data.</text>
</comment>
<gene>
    <name evidence="2" type="ORF">C1H46_030903</name>
</gene>
<sequence>MELASQREEVAREQEEVAHEREKVHLREEAWEEAVHHQDEELRRYIASIAHAMIALALTSPIL</sequence>
<evidence type="ECO:0000256" key="1">
    <source>
        <dbReference type="SAM" id="MobiDB-lite"/>
    </source>
</evidence>
<organism evidence="2 3">
    <name type="scientific">Malus baccata</name>
    <name type="common">Siberian crab apple</name>
    <name type="synonym">Pyrus baccata</name>
    <dbReference type="NCBI Taxonomy" id="106549"/>
    <lineage>
        <taxon>Eukaryota</taxon>
        <taxon>Viridiplantae</taxon>
        <taxon>Streptophyta</taxon>
        <taxon>Embryophyta</taxon>
        <taxon>Tracheophyta</taxon>
        <taxon>Spermatophyta</taxon>
        <taxon>Magnoliopsida</taxon>
        <taxon>eudicotyledons</taxon>
        <taxon>Gunneridae</taxon>
        <taxon>Pentapetalae</taxon>
        <taxon>rosids</taxon>
        <taxon>fabids</taxon>
        <taxon>Rosales</taxon>
        <taxon>Rosaceae</taxon>
        <taxon>Amygdaloideae</taxon>
        <taxon>Maleae</taxon>
        <taxon>Malus</taxon>
    </lineage>
</organism>
<dbReference type="EMBL" id="VIEB01000674">
    <property type="protein sequence ID" value="TQD83522.1"/>
    <property type="molecule type" value="Genomic_DNA"/>
</dbReference>
<dbReference type="AlphaFoldDB" id="A0A540LB79"/>
<proteinExistence type="predicted"/>
<accession>A0A540LB79</accession>
<dbReference type="Proteomes" id="UP000315295">
    <property type="component" value="Unassembled WGS sequence"/>
</dbReference>
<name>A0A540LB79_MALBA</name>
<keyword evidence="3" id="KW-1185">Reference proteome</keyword>